<keyword evidence="1" id="KW-0808">Transferase</keyword>
<evidence type="ECO:0000313" key="1">
    <source>
        <dbReference type="EMBL" id="TXC90598.1"/>
    </source>
</evidence>
<reference evidence="1 2" key="1">
    <citation type="journal article" date="2005" name="Int. J. Syst. Evol. Microbiol.">
        <title>Bacillus litoralis sp. nov., isolated from a tidal flat of the Yellow Sea in Korea.</title>
        <authorList>
            <person name="Yoon J.H."/>
            <person name="Oh T.K."/>
        </authorList>
    </citation>
    <scope>NUCLEOTIDE SEQUENCE [LARGE SCALE GENOMIC DNA]</scope>
    <source>
        <strain evidence="1 2">SW-211</strain>
    </source>
</reference>
<dbReference type="Gene3D" id="1.10.510.10">
    <property type="entry name" value="Transferase(Phosphotransferase) domain 1"/>
    <property type="match status" value="1"/>
</dbReference>
<gene>
    <name evidence="1" type="ORF">FS935_11845</name>
</gene>
<comment type="caution">
    <text evidence="1">The sequence shown here is derived from an EMBL/GenBank/DDBJ whole genome shotgun (WGS) entry which is preliminary data.</text>
</comment>
<dbReference type="AlphaFoldDB" id="A0A5C6VZV6"/>
<dbReference type="RefSeq" id="WP_146948796.1">
    <property type="nucleotide sequence ID" value="NZ_VOQF01000006.1"/>
</dbReference>
<proteinExistence type="predicted"/>
<dbReference type="SUPFAM" id="SSF56112">
    <property type="entry name" value="Protein kinase-like (PK-like)"/>
    <property type="match status" value="1"/>
</dbReference>
<protein>
    <submittedName>
        <fullName evidence="1">Serine/threonine protein kinase</fullName>
    </submittedName>
</protein>
<keyword evidence="1" id="KW-0418">Kinase</keyword>
<dbReference type="GO" id="GO:0004674">
    <property type="term" value="F:protein serine/threonine kinase activity"/>
    <property type="evidence" value="ECO:0007669"/>
    <property type="project" value="UniProtKB-KW"/>
</dbReference>
<dbReference type="InterPro" id="IPR011009">
    <property type="entry name" value="Kinase-like_dom_sf"/>
</dbReference>
<dbReference type="Proteomes" id="UP000321363">
    <property type="component" value="Unassembled WGS sequence"/>
</dbReference>
<dbReference type="OrthoDB" id="529320at2"/>
<sequence>MEEKWVIVDKLLSEIKIMSNPNNKPVTITGSSNDLRCIGIGTDAAVFQYIDLPDYAFKLFADDKQDKIQLEAKVYDQLKKSPYFPTCFAAYDRYLVLSFESGITLYDCLLQGVHIPYQVIKDVEDARNYVVKQKLNPRDIHLKNILLQNGRAKVIDVSEYCKPGDDHRWEHLRKGYDAYYEKIDGKAIPFWLMETVQRWYNQRSFASIDEFMKDVLKLKFFWK</sequence>
<organism evidence="1 2">
    <name type="scientific">Metabacillus litoralis</name>
    <dbReference type="NCBI Taxonomy" id="152268"/>
    <lineage>
        <taxon>Bacteria</taxon>
        <taxon>Bacillati</taxon>
        <taxon>Bacillota</taxon>
        <taxon>Bacilli</taxon>
        <taxon>Bacillales</taxon>
        <taxon>Bacillaceae</taxon>
        <taxon>Metabacillus</taxon>
    </lineage>
</organism>
<evidence type="ECO:0000313" key="2">
    <source>
        <dbReference type="Proteomes" id="UP000321363"/>
    </source>
</evidence>
<dbReference type="EMBL" id="VOQF01000006">
    <property type="protein sequence ID" value="TXC90598.1"/>
    <property type="molecule type" value="Genomic_DNA"/>
</dbReference>
<keyword evidence="2" id="KW-1185">Reference proteome</keyword>
<accession>A0A5C6VZV6</accession>
<name>A0A5C6VZV6_9BACI</name>
<keyword evidence="1" id="KW-0723">Serine/threonine-protein kinase</keyword>